<protein>
    <recommendedName>
        <fullName evidence="3">Nucleotidyltransferase</fullName>
    </recommendedName>
</protein>
<comment type="caution">
    <text evidence="1">The sequence shown here is derived from an EMBL/GenBank/DDBJ whole genome shotgun (WGS) entry which is preliminary data.</text>
</comment>
<dbReference type="InterPro" id="IPR043519">
    <property type="entry name" value="NT_sf"/>
</dbReference>
<evidence type="ECO:0000313" key="1">
    <source>
        <dbReference type="EMBL" id="MDC0827778.1"/>
    </source>
</evidence>
<accession>A0AAW6FRL4</accession>
<sequence length="330" mass="38558">MATTVNGAFSEFMREIVNLDQEKTKTARSSRDNLIDNIKGFSGKNDFFQVYDDKILRFGSFERRTKIRPIDDIDLMLCLSGEGTRTYTKLGEIFYIYGNDYDSSNNLMTDNTNYLNSTKVINRFISKLSDLQDYSKAEMHKNHEAATLRLKSYTWNFDIVPCFYTDANFYLIPDGLGNWKKTDPRIDNERTTNVNIRHNGKLLELIRLTKYWNNRKVTIKIGSYLLECMILQRYENKSVSETWWIDLEFRDLLEYLSSAILSDIEDPKGIQGNLNYFCWSDRCKISEALHNAYNKALEASKMEIKNKDQKSAITKWKEVLGNDFPDYTGD</sequence>
<evidence type="ECO:0000313" key="2">
    <source>
        <dbReference type="Proteomes" id="UP001220658"/>
    </source>
</evidence>
<dbReference type="Proteomes" id="UP001220658">
    <property type="component" value="Unassembled WGS sequence"/>
</dbReference>
<dbReference type="Gene3D" id="3.30.460.90">
    <property type="match status" value="1"/>
</dbReference>
<gene>
    <name evidence="1" type="ORF">POG00_03535</name>
</gene>
<reference evidence="1" key="1">
    <citation type="submission" date="2023-01" db="EMBL/GenBank/DDBJ databases">
        <title>Human gut microbiome strain richness.</title>
        <authorList>
            <person name="Chen-Liaw A."/>
        </authorList>
    </citation>
    <scope>NUCLEOTIDE SEQUENCE</scope>
    <source>
        <strain evidence="1">D55st1_G4_D55t1_190419</strain>
    </source>
</reference>
<dbReference type="EMBL" id="JAQNCK010000007">
    <property type="protein sequence ID" value="MDC0827778.1"/>
    <property type="molecule type" value="Genomic_DNA"/>
</dbReference>
<dbReference type="AlphaFoldDB" id="A0AAW6FRL4"/>
<organism evidence="1 2">
    <name type="scientific">Faecalitalea cylindroides</name>
    <dbReference type="NCBI Taxonomy" id="39483"/>
    <lineage>
        <taxon>Bacteria</taxon>
        <taxon>Bacillati</taxon>
        <taxon>Bacillota</taxon>
        <taxon>Erysipelotrichia</taxon>
        <taxon>Erysipelotrichales</taxon>
        <taxon>Erysipelotrichaceae</taxon>
        <taxon>Faecalitalea</taxon>
    </lineage>
</organism>
<dbReference type="RefSeq" id="WP_195190939.1">
    <property type="nucleotide sequence ID" value="NZ_CBCTZC010000040.1"/>
</dbReference>
<evidence type="ECO:0008006" key="3">
    <source>
        <dbReference type="Google" id="ProtNLM"/>
    </source>
</evidence>
<dbReference type="SUPFAM" id="SSF81301">
    <property type="entry name" value="Nucleotidyltransferase"/>
    <property type="match status" value="1"/>
</dbReference>
<name>A0AAW6FRL4_9FIRM</name>
<proteinExistence type="predicted"/>